<dbReference type="Proteomes" id="UP001372338">
    <property type="component" value="Unassembled WGS sequence"/>
</dbReference>
<evidence type="ECO:0000313" key="2">
    <source>
        <dbReference type="Proteomes" id="UP001372338"/>
    </source>
</evidence>
<keyword evidence="2" id="KW-1185">Reference proteome</keyword>
<organism evidence="1 2">
    <name type="scientific">Crotalaria pallida</name>
    <name type="common">Smooth rattlebox</name>
    <name type="synonym">Crotalaria striata</name>
    <dbReference type="NCBI Taxonomy" id="3830"/>
    <lineage>
        <taxon>Eukaryota</taxon>
        <taxon>Viridiplantae</taxon>
        <taxon>Streptophyta</taxon>
        <taxon>Embryophyta</taxon>
        <taxon>Tracheophyta</taxon>
        <taxon>Spermatophyta</taxon>
        <taxon>Magnoliopsida</taxon>
        <taxon>eudicotyledons</taxon>
        <taxon>Gunneridae</taxon>
        <taxon>Pentapetalae</taxon>
        <taxon>rosids</taxon>
        <taxon>fabids</taxon>
        <taxon>Fabales</taxon>
        <taxon>Fabaceae</taxon>
        <taxon>Papilionoideae</taxon>
        <taxon>50 kb inversion clade</taxon>
        <taxon>genistoids sensu lato</taxon>
        <taxon>core genistoids</taxon>
        <taxon>Crotalarieae</taxon>
        <taxon>Crotalaria</taxon>
    </lineage>
</organism>
<proteinExistence type="predicted"/>
<sequence length="237" mass="26728">MRWFPKQDDDVDSDSSDNRQVDSLVKMHILPLHSSSPRNSNMKEDPTTCITMSLEKAVSALFFACQERTTSNIGTIKKIKFGHSKDSFPAYVIKEISILQLLQHHPSIARLQKVLPDETHVDILLEPFAFDLGLSIIDNNGIKNPYIRKLEDGNFFDNVSWNAVFTVTKFDRLDSASVACGSFLARENRAETAFSKLIVIQESESTSSSCFGNRRIVKWKEARIGATCILFLLDLNP</sequence>
<reference evidence="1 2" key="1">
    <citation type="submission" date="2024-01" db="EMBL/GenBank/DDBJ databases">
        <title>The genomes of 5 underutilized Papilionoideae crops provide insights into root nodulation and disease resistanc.</title>
        <authorList>
            <person name="Yuan L."/>
        </authorList>
    </citation>
    <scope>NUCLEOTIDE SEQUENCE [LARGE SCALE GENOMIC DNA]</scope>
    <source>
        <strain evidence="1">ZHUSHIDOU_FW_LH</strain>
        <tissue evidence="1">Leaf</tissue>
    </source>
</reference>
<accession>A0AAN9E0S2</accession>
<comment type="caution">
    <text evidence="1">The sequence shown here is derived from an EMBL/GenBank/DDBJ whole genome shotgun (WGS) entry which is preliminary data.</text>
</comment>
<dbReference type="AlphaFoldDB" id="A0AAN9E0S2"/>
<dbReference type="SUPFAM" id="SSF56112">
    <property type="entry name" value="Protein kinase-like (PK-like)"/>
    <property type="match status" value="1"/>
</dbReference>
<protein>
    <submittedName>
        <fullName evidence="1">Uncharacterized protein</fullName>
    </submittedName>
</protein>
<dbReference type="InterPro" id="IPR011009">
    <property type="entry name" value="Kinase-like_dom_sf"/>
</dbReference>
<evidence type="ECO:0000313" key="1">
    <source>
        <dbReference type="EMBL" id="KAK7244429.1"/>
    </source>
</evidence>
<name>A0AAN9E0S2_CROPI</name>
<dbReference type="EMBL" id="JAYWIO010000008">
    <property type="protein sequence ID" value="KAK7244429.1"/>
    <property type="molecule type" value="Genomic_DNA"/>
</dbReference>
<gene>
    <name evidence="1" type="ORF">RIF29_39250</name>
</gene>
<dbReference type="Gene3D" id="3.30.200.20">
    <property type="entry name" value="Phosphorylase Kinase, domain 1"/>
    <property type="match status" value="1"/>
</dbReference>